<dbReference type="GO" id="GO:0004252">
    <property type="term" value="F:serine-type endopeptidase activity"/>
    <property type="evidence" value="ECO:0007669"/>
    <property type="project" value="InterPro"/>
</dbReference>
<dbReference type="InterPro" id="IPR036852">
    <property type="entry name" value="Peptidase_S8/S53_dom_sf"/>
</dbReference>
<feature type="region of interest" description="Disordered" evidence="1">
    <location>
        <begin position="582"/>
        <end position="617"/>
    </location>
</feature>
<protein>
    <recommendedName>
        <fullName evidence="4">Peptidase S8/S53 domain-containing protein</fullName>
    </recommendedName>
</protein>
<proteinExistence type="predicted"/>
<organism evidence="2 3">
    <name type="scientific">Thelonectria olida</name>
    <dbReference type="NCBI Taxonomy" id="1576542"/>
    <lineage>
        <taxon>Eukaryota</taxon>
        <taxon>Fungi</taxon>
        <taxon>Dikarya</taxon>
        <taxon>Ascomycota</taxon>
        <taxon>Pezizomycotina</taxon>
        <taxon>Sordariomycetes</taxon>
        <taxon>Hypocreomycetidae</taxon>
        <taxon>Hypocreales</taxon>
        <taxon>Nectriaceae</taxon>
        <taxon>Thelonectria</taxon>
    </lineage>
</organism>
<dbReference type="GO" id="GO:0006508">
    <property type="term" value="P:proteolysis"/>
    <property type="evidence" value="ECO:0007669"/>
    <property type="project" value="InterPro"/>
</dbReference>
<sequence>MSSRQGVSATTRGQSRATAPGKDLYTVFPKQGTDTSATIDFIKSTVGNDDLHPWTDVNEQLVSWTVEASPSQVSKLEGHDGIIRVTKLEVPARHRNKLRRQDPPTGDKYVIYPVDGWNLDQCNITGASLKALLDDSVKEPMIWGGKVRNWAAFLTSDQVEQVEGIEGVSSVHRTHKGRRCRMNHAGGASYAYHIETGVAVKAQSKRLSKSGDEPSIDDDEEQPSHGTCNAGKALGTQLALPRRLPSSEFEEALDLILKDLDENPDRRKKSIVTMSLTMDHDWEDDLITNVRVQLENLFARDVPFVCISGNIDDEFENDEVDEYPALLEGPDLLLIVVGSVSSRGEKSEFSKAGPHVTIHAVGEDVLCLPRDGDDPVEDDGAQPMHEYALIPTYSVGPLVAGEIANLLSYETAPFDTSDGDHVKNLKAYLQSDQGSWERVQGTPGKVTLSMSFEPGFSVKQNGDNCVKYLMMAVDDCDFPSDINPANYKGRGLITVAGATYGVSPGSLRAATNNGKQAGCDSTYKASSDYSKSLENEIKGSAPLLDTWSFDYGLGDDGREWTAKFRTGVFQKRCVGNAVYGKPGPPKMARMEKEDEKKPLFDWDESKDVAGMDEFDNA</sequence>
<evidence type="ECO:0000256" key="1">
    <source>
        <dbReference type="SAM" id="MobiDB-lite"/>
    </source>
</evidence>
<keyword evidence="3" id="KW-1185">Reference proteome</keyword>
<evidence type="ECO:0000313" key="3">
    <source>
        <dbReference type="Proteomes" id="UP000777438"/>
    </source>
</evidence>
<feature type="compositionally biased region" description="Polar residues" evidence="1">
    <location>
        <begin position="1"/>
        <end position="17"/>
    </location>
</feature>
<feature type="region of interest" description="Disordered" evidence="1">
    <location>
        <begin position="1"/>
        <end position="26"/>
    </location>
</feature>
<dbReference type="SUPFAM" id="SSF52743">
    <property type="entry name" value="Subtilisin-like"/>
    <property type="match status" value="1"/>
</dbReference>
<feature type="region of interest" description="Disordered" evidence="1">
    <location>
        <begin position="203"/>
        <end position="229"/>
    </location>
</feature>
<gene>
    <name evidence="2" type="ORF">B0T10DRAFT_463794</name>
</gene>
<evidence type="ECO:0008006" key="4">
    <source>
        <dbReference type="Google" id="ProtNLM"/>
    </source>
</evidence>
<accession>A0A9P8VZ56</accession>
<feature type="compositionally biased region" description="Basic and acidic residues" evidence="1">
    <location>
        <begin position="588"/>
        <end position="609"/>
    </location>
</feature>
<reference evidence="2 3" key="1">
    <citation type="journal article" date="2021" name="Nat. Commun.">
        <title>Genetic determinants of endophytism in the Arabidopsis root mycobiome.</title>
        <authorList>
            <person name="Mesny F."/>
            <person name="Miyauchi S."/>
            <person name="Thiergart T."/>
            <person name="Pickel B."/>
            <person name="Atanasova L."/>
            <person name="Karlsson M."/>
            <person name="Huettel B."/>
            <person name="Barry K.W."/>
            <person name="Haridas S."/>
            <person name="Chen C."/>
            <person name="Bauer D."/>
            <person name="Andreopoulos W."/>
            <person name="Pangilinan J."/>
            <person name="LaButti K."/>
            <person name="Riley R."/>
            <person name="Lipzen A."/>
            <person name="Clum A."/>
            <person name="Drula E."/>
            <person name="Henrissat B."/>
            <person name="Kohler A."/>
            <person name="Grigoriev I.V."/>
            <person name="Martin F.M."/>
            <person name="Hacquard S."/>
        </authorList>
    </citation>
    <scope>NUCLEOTIDE SEQUENCE [LARGE SCALE GENOMIC DNA]</scope>
    <source>
        <strain evidence="2 3">MPI-CAGE-CH-0241</strain>
    </source>
</reference>
<dbReference type="OrthoDB" id="1896086at2759"/>
<name>A0A9P8VZ56_9HYPO</name>
<comment type="caution">
    <text evidence="2">The sequence shown here is derived from an EMBL/GenBank/DDBJ whole genome shotgun (WGS) entry which is preliminary data.</text>
</comment>
<dbReference type="Proteomes" id="UP000777438">
    <property type="component" value="Unassembled WGS sequence"/>
</dbReference>
<dbReference type="EMBL" id="JAGPYM010000025">
    <property type="protein sequence ID" value="KAH6880723.1"/>
    <property type="molecule type" value="Genomic_DNA"/>
</dbReference>
<dbReference type="Gene3D" id="3.40.50.200">
    <property type="entry name" value="Peptidase S8/S53 domain"/>
    <property type="match status" value="1"/>
</dbReference>
<dbReference type="AlphaFoldDB" id="A0A9P8VZ56"/>
<evidence type="ECO:0000313" key="2">
    <source>
        <dbReference type="EMBL" id="KAH6880723.1"/>
    </source>
</evidence>